<evidence type="ECO:0000256" key="5">
    <source>
        <dbReference type="ARBA" id="ARBA00022679"/>
    </source>
</evidence>
<keyword evidence="7 12" id="KW-0804">Transcription</keyword>
<evidence type="ECO:0000256" key="7">
    <source>
        <dbReference type="ARBA" id="ARBA00023163"/>
    </source>
</evidence>
<proteinExistence type="inferred from homology"/>
<sequence>MSLPFLTTVAVRRNVVAFNKTTIAQIAAYNGQHKTVWMSSARKKEGYSVAQFQVECIDTSTEEDQSQYSKFVLEPLERGQGTTVGNALRRVLLSNLEGAAVTAVRIAGVTHEFATIPGVREDVLDILLNMKKLVFRTYSSQPQIGRLLVQGQSTVTAENFDLPSEVELVDPTQYIATLSPNATLEMEFKIEKGKGYRGAGKFTDDTALDFLQIDSVFMPVRKVQYSVEDARQGGTAEKDRLIMEIWTNGSLTPQEALSQAANILVDLFNPLKDITFEPSDDDGMSDERIENQIPIEELQLSVRAYNCLKRAQINSVADLLDYSQEDLLEIKNFGAKSAEEVVEALQQRLGITLPQEKSKS</sequence>
<dbReference type="SUPFAM" id="SSF56553">
    <property type="entry name" value="Insert subdomain of RNA polymerase alpha subunit"/>
    <property type="match status" value="1"/>
</dbReference>
<evidence type="ECO:0000256" key="6">
    <source>
        <dbReference type="ARBA" id="ARBA00022695"/>
    </source>
</evidence>
<dbReference type="HAMAP" id="MF_00059">
    <property type="entry name" value="RNApol_bact_RpoA"/>
    <property type="match status" value="1"/>
</dbReference>
<dbReference type="NCBIfam" id="NF003516">
    <property type="entry name" value="PRK05182.2-2"/>
    <property type="match status" value="1"/>
</dbReference>
<evidence type="ECO:0000259" key="13">
    <source>
        <dbReference type="SMART" id="SM00662"/>
    </source>
</evidence>
<dbReference type="FunFam" id="2.170.120.12:FF:000001">
    <property type="entry name" value="DNA-directed RNA polymerase subunit alpha"/>
    <property type="match status" value="1"/>
</dbReference>
<comment type="catalytic activity">
    <reaction evidence="10 12">
        <text>RNA(n) + a ribonucleoside 5'-triphosphate = RNA(n+1) + diphosphate</text>
        <dbReference type="Rhea" id="RHEA:21248"/>
        <dbReference type="Rhea" id="RHEA-COMP:14527"/>
        <dbReference type="Rhea" id="RHEA-COMP:17342"/>
        <dbReference type="ChEBI" id="CHEBI:33019"/>
        <dbReference type="ChEBI" id="CHEBI:61557"/>
        <dbReference type="ChEBI" id="CHEBI:140395"/>
        <dbReference type="EC" id="2.7.7.6"/>
    </reaction>
</comment>
<evidence type="ECO:0000256" key="3">
    <source>
        <dbReference type="ARBA" id="ARBA00015972"/>
    </source>
</evidence>
<evidence type="ECO:0000256" key="11">
    <source>
        <dbReference type="ARBA" id="ARBA00063436"/>
    </source>
</evidence>
<feature type="region of interest" description="Alpha C-terminal domain (alpha-CTD)" evidence="12">
    <location>
        <begin position="289"/>
        <end position="360"/>
    </location>
</feature>
<dbReference type="InterPro" id="IPR011773">
    <property type="entry name" value="DNA-dir_RpoA"/>
</dbReference>
<dbReference type="Pfam" id="PF03118">
    <property type="entry name" value="RNA_pol_A_CTD"/>
    <property type="match status" value="1"/>
</dbReference>
<dbReference type="GO" id="GO:0003899">
    <property type="term" value="F:DNA-directed RNA polymerase activity"/>
    <property type="evidence" value="ECO:0007669"/>
    <property type="project" value="UniProtKB-UniRule"/>
</dbReference>
<evidence type="ECO:0000256" key="4">
    <source>
        <dbReference type="ARBA" id="ARBA00022478"/>
    </source>
</evidence>
<feature type="region of interest" description="Alpha N-terminal domain (alpha-NTD)" evidence="12">
    <location>
        <begin position="1"/>
        <end position="277"/>
    </location>
</feature>
<dbReference type="FunFam" id="1.10.150.20:FF:000120">
    <property type="entry name" value="DNA-directed RNA polymerase subunit alpha"/>
    <property type="match status" value="1"/>
</dbReference>
<comment type="domain">
    <text evidence="12">The N-terminal domain is essential for RNAP assembly and basal transcription, whereas the C-terminal domain is involved in interaction with transcriptional regulators and with upstream promoter elements.</text>
</comment>
<dbReference type="Pfam" id="PF01000">
    <property type="entry name" value="RNA_pol_A_bac"/>
    <property type="match status" value="1"/>
</dbReference>
<dbReference type="SMART" id="SM00662">
    <property type="entry name" value="RPOLD"/>
    <property type="match status" value="1"/>
</dbReference>
<dbReference type="Gene3D" id="1.10.150.20">
    <property type="entry name" value="5' to 3' exonuclease, C-terminal subdomain"/>
    <property type="match status" value="1"/>
</dbReference>
<organism evidence="14 15">
    <name type="scientific">Leptolyngbya boryana NIES-2135</name>
    <dbReference type="NCBI Taxonomy" id="1973484"/>
    <lineage>
        <taxon>Bacteria</taxon>
        <taxon>Bacillati</taxon>
        <taxon>Cyanobacteriota</taxon>
        <taxon>Cyanophyceae</taxon>
        <taxon>Leptolyngbyales</taxon>
        <taxon>Leptolyngbyaceae</taxon>
        <taxon>Leptolyngbya group</taxon>
        <taxon>Leptolyngbya</taxon>
    </lineage>
</organism>
<dbReference type="GO" id="GO:0000428">
    <property type="term" value="C:DNA-directed RNA polymerase complex"/>
    <property type="evidence" value="ECO:0007669"/>
    <property type="project" value="UniProtKB-KW"/>
</dbReference>
<comment type="subunit">
    <text evidence="11">Homodimer. In cyanobacteria the RNAP catalytic core is composed of 2 alpha, 1 beta, 1 beta', 1 gamma and 1 omega subunit. When a sigma factor is associated with the core the holoenzyme is formed, which can initiate transcription.</text>
</comment>
<dbReference type="EMBL" id="AP018203">
    <property type="protein sequence ID" value="BAY57916.1"/>
    <property type="molecule type" value="Genomic_DNA"/>
</dbReference>
<name>A0A1Z4JMI6_LEPBY</name>
<comment type="similarity">
    <text evidence="1 12">Belongs to the RNA polymerase alpha chain family.</text>
</comment>
<evidence type="ECO:0000256" key="8">
    <source>
        <dbReference type="ARBA" id="ARBA00032524"/>
    </source>
</evidence>
<evidence type="ECO:0000313" key="14">
    <source>
        <dbReference type="EMBL" id="BAY57916.1"/>
    </source>
</evidence>
<accession>A0A1Z4JMI6</accession>
<dbReference type="NCBIfam" id="TIGR02027">
    <property type="entry name" value="rpoA"/>
    <property type="match status" value="1"/>
</dbReference>
<dbReference type="CDD" id="cd06928">
    <property type="entry name" value="RNAP_alpha_NTD"/>
    <property type="match status" value="1"/>
</dbReference>
<dbReference type="NCBIfam" id="NF003513">
    <property type="entry name" value="PRK05182.1-2"/>
    <property type="match status" value="1"/>
</dbReference>
<evidence type="ECO:0000256" key="1">
    <source>
        <dbReference type="ARBA" id="ARBA00007123"/>
    </source>
</evidence>
<dbReference type="SUPFAM" id="SSF55257">
    <property type="entry name" value="RBP11-like subunits of RNA polymerase"/>
    <property type="match status" value="1"/>
</dbReference>
<dbReference type="SUPFAM" id="SSF47789">
    <property type="entry name" value="C-terminal domain of RNA polymerase alpha subunit"/>
    <property type="match status" value="1"/>
</dbReference>
<evidence type="ECO:0000256" key="12">
    <source>
        <dbReference type="HAMAP-Rule" id="MF_00059"/>
    </source>
</evidence>
<dbReference type="Proteomes" id="UP000217895">
    <property type="component" value="Chromosome"/>
</dbReference>
<evidence type="ECO:0000256" key="2">
    <source>
        <dbReference type="ARBA" id="ARBA00012418"/>
    </source>
</evidence>
<keyword evidence="5 12" id="KW-0808">Transferase</keyword>
<dbReference type="GO" id="GO:0005737">
    <property type="term" value="C:cytoplasm"/>
    <property type="evidence" value="ECO:0007669"/>
    <property type="project" value="UniProtKB-ARBA"/>
</dbReference>
<keyword evidence="15" id="KW-1185">Reference proteome</keyword>
<dbReference type="Gene3D" id="3.30.1360.10">
    <property type="entry name" value="RNA polymerase, RBP11-like subunit"/>
    <property type="match status" value="1"/>
</dbReference>
<gene>
    <name evidence="12" type="primary">rpoA</name>
    <name evidence="14" type="ORF">NIES2135_47880</name>
</gene>
<reference evidence="14 15" key="1">
    <citation type="submission" date="2017-06" db="EMBL/GenBank/DDBJ databases">
        <title>Genome sequencing of cyanobaciteial culture collection at National Institute for Environmental Studies (NIES).</title>
        <authorList>
            <person name="Hirose Y."/>
            <person name="Shimura Y."/>
            <person name="Fujisawa T."/>
            <person name="Nakamura Y."/>
            <person name="Kawachi M."/>
        </authorList>
    </citation>
    <scope>NUCLEOTIDE SEQUENCE [LARGE SCALE GENOMIC DNA]</scope>
    <source>
        <strain evidence="14 15">NIES-2135</strain>
    </source>
</reference>
<dbReference type="Gene3D" id="2.170.120.12">
    <property type="entry name" value="DNA-directed RNA polymerase, insert domain"/>
    <property type="match status" value="1"/>
</dbReference>
<dbReference type="InterPro" id="IPR011260">
    <property type="entry name" value="RNAP_asu_C"/>
</dbReference>
<protein>
    <recommendedName>
        <fullName evidence="3 12">DNA-directed RNA polymerase subunit alpha</fullName>
        <shortName evidence="12">RNAP subunit alpha</shortName>
        <ecNumber evidence="2 12">2.7.7.6</ecNumber>
    </recommendedName>
    <alternativeName>
        <fullName evidence="9 12">RNA polymerase subunit alpha</fullName>
    </alternativeName>
    <alternativeName>
        <fullName evidence="8 12">Transcriptase subunit alpha</fullName>
    </alternativeName>
</protein>
<keyword evidence="4 12" id="KW-0240">DNA-directed RNA polymerase</keyword>
<evidence type="ECO:0000256" key="10">
    <source>
        <dbReference type="ARBA" id="ARBA00048552"/>
    </source>
</evidence>
<dbReference type="Pfam" id="PF01193">
    <property type="entry name" value="RNA_pol_L"/>
    <property type="match status" value="1"/>
</dbReference>
<dbReference type="InterPro" id="IPR036643">
    <property type="entry name" value="RNApol_insert_sf"/>
</dbReference>
<dbReference type="InterPro" id="IPR011262">
    <property type="entry name" value="DNA-dir_RNA_pol_insert"/>
</dbReference>
<comment type="function">
    <text evidence="12">DNA-dependent RNA polymerase catalyzes the transcription of DNA into RNA using the four ribonucleoside triphosphates as substrates.</text>
</comment>
<feature type="domain" description="DNA-directed RNA polymerase RpoA/D/Rpb3-type" evidence="13">
    <location>
        <begin position="68"/>
        <end position="274"/>
    </location>
</feature>
<dbReference type="NCBIfam" id="NF003519">
    <property type="entry name" value="PRK05182.2-5"/>
    <property type="match status" value="1"/>
</dbReference>
<evidence type="ECO:0000313" key="15">
    <source>
        <dbReference type="Proteomes" id="UP000217895"/>
    </source>
</evidence>
<dbReference type="AlphaFoldDB" id="A0A1Z4JMI6"/>
<dbReference type="InterPro" id="IPR036603">
    <property type="entry name" value="RBP11-like"/>
</dbReference>
<dbReference type="InterPro" id="IPR011263">
    <property type="entry name" value="DNA-dir_RNA_pol_RpoA/D/Rpb3"/>
</dbReference>
<evidence type="ECO:0000256" key="9">
    <source>
        <dbReference type="ARBA" id="ARBA00033070"/>
    </source>
</evidence>
<dbReference type="GO" id="GO:0003677">
    <property type="term" value="F:DNA binding"/>
    <property type="evidence" value="ECO:0007669"/>
    <property type="project" value="UniProtKB-UniRule"/>
</dbReference>
<keyword evidence="6 12" id="KW-0548">Nucleotidyltransferase</keyword>
<dbReference type="GO" id="GO:0046983">
    <property type="term" value="F:protein dimerization activity"/>
    <property type="evidence" value="ECO:0007669"/>
    <property type="project" value="InterPro"/>
</dbReference>
<dbReference type="GO" id="GO:0006351">
    <property type="term" value="P:DNA-templated transcription"/>
    <property type="evidence" value="ECO:0007669"/>
    <property type="project" value="UniProtKB-UniRule"/>
</dbReference>
<dbReference type="EC" id="2.7.7.6" evidence="2 12"/>